<feature type="transmembrane region" description="Helical" evidence="14">
    <location>
        <begin position="12"/>
        <end position="34"/>
    </location>
</feature>
<feature type="domain" description="Histidine kinase" evidence="15">
    <location>
        <begin position="381"/>
        <end position="598"/>
    </location>
</feature>
<evidence type="ECO:0000256" key="6">
    <source>
        <dbReference type="ARBA" id="ARBA00022679"/>
    </source>
</evidence>
<dbReference type="CDD" id="cd00075">
    <property type="entry name" value="HATPase"/>
    <property type="match status" value="1"/>
</dbReference>
<dbReference type="Pfam" id="PF00512">
    <property type="entry name" value="HisKA"/>
    <property type="match status" value="1"/>
</dbReference>
<proteinExistence type="predicted"/>
<name>A0ABW0TLB6_9BACL</name>
<dbReference type="InterPro" id="IPR013767">
    <property type="entry name" value="PAS_fold"/>
</dbReference>
<dbReference type="InterPro" id="IPR003594">
    <property type="entry name" value="HATPase_dom"/>
</dbReference>
<evidence type="ECO:0000256" key="12">
    <source>
        <dbReference type="ARBA" id="ARBA00023012"/>
    </source>
</evidence>
<dbReference type="InterPro" id="IPR036097">
    <property type="entry name" value="HisK_dim/P_sf"/>
</dbReference>
<organism evidence="18 19">
    <name type="scientific">Sporosarcina soli</name>
    <dbReference type="NCBI Taxonomy" id="334736"/>
    <lineage>
        <taxon>Bacteria</taxon>
        <taxon>Bacillati</taxon>
        <taxon>Bacillota</taxon>
        <taxon>Bacilli</taxon>
        <taxon>Bacillales</taxon>
        <taxon>Caryophanaceae</taxon>
        <taxon>Sporosarcina</taxon>
    </lineage>
</organism>
<dbReference type="EMBL" id="JBHSNO010000007">
    <property type="protein sequence ID" value="MFC5589987.1"/>
    <property type="molecule type" value="Genomic_DNA"/>
</dbReference>
<evidence type="ECO:0000256" key="14">
    <source>
        <dbReference type="SAM" id="Phobius"/>
    </source>
</evidence>
<dbReference type="SMART" id="SM00304">
    <property type="entry name" value="HAMP"/>
    <property type="match status" value="1"/>
</dbReference>
<evidence type="ECO:0000256" key="10">
    <source>
        <dbReference type="ARBA" id="ARBA00022840"/>
    </source>
</evidence>
<evidence type="ECO:0000313" key="18">
    <source>
        <dbReference type="EMBL" id="MFC5589987.1"/>
    </source>
</evidence>
<dbReference type="InterPro" id="IPR029151">
    <property type="entry name" value="Sensor-like_sf"/>
</dbReference>
<dbReference type="SUPFAM" id="SSF55874">
    <property type="entry name" value="ATPase domain of HSP90 chaperone/DNA topoisomerase II/histidine kinase"/>
    <property type="match status" value="1"/>
</dbReference>
<evidence type="ECO:0000313" key="19">
    <source>
        <dbReference type="Proteomes" id="UP001596109"/>
    </source>
</evidence>
<evidence type="ECO:0000256" key="13">
    <source>
        <dbReference type="ARBA" id="ARBA00023136"/>
    </source>
</evidence>
<dbReference type="SUPFAM" id="SSF47384">
    <property type="entry name" value="Homodimeric domain of signal transducing histidine kinase"/>
    <property type="match status" value="1"/>
</dbReference>
<keyword evidence="7 14" id="KW-0812">Transmembrane</keyword>
<dbReference type="PROSITE" id="PS50109">
    <property type="entry name" value="HIS_KIN"/>
    <property type="match status" value="1"/>
</dbReference>
<dbReference type="Pfam" id="PF02518">
    <property type="entry name" value="HATPase_c"/>
    <property type="match status" value="1"/>
</dbReference>
<dbReference type="NCBIfam" id="NF033092">
    <property type="entry name" value="HK_WalK"/>
    <property type="match status" value="1"/>
</dbReference>
<keyword evidence="11 14" id="KW-1133">Transmembrane helix</keyword>
<dbReference type="InterPro" id="IPR049814">
    <property type="entry name" value="Resp_reg_WalK"/>
</dbReference>
<keyword evidence="4" id="KW-1003">Cell membrane</keyword>
<dbReference type="InterPro" id="IPR005467">
    <property type="entry name" value="His_kinase_dom"/>
</dbReference>
<keyword evidence="12" id="KW-0902">Two-component regulatory system</keyword>
<dbReference type="Pfam" id="PF00672">
    <property type="entry name" value="HAMP"/>
    <property type="match status" value="1"/>
</dbReference>
<dbReference type="CDD" id="cd00130">
    <property type="entry name" value="PAS"/>
    <property type="match status" value="1"/>
</dbReference>
<dbReference type="EC" id="2.7.13.3" evidence="3"/>
<dbReference type="InterPro" id="IPR035965">
    <property type="entry name" value="PAS-like_dom_sf"/>
</dbReference>
<dbReference type="CDD" id="cd06225">
    <property type="entry name" value="HAMP"/>
    <property type="match status" value="1"/>
</dbReference>
<dbReference type="GO" id="GO:0004673">
    <property type="term" value="F:protein histidine kinase activity"/>
    <property type="evidence" value="ECO:0007669"/>
    <property type="project" value="UniProtKB-EC"/>
</dbReference>
<dbReference type="RefSeq" id="WP_381435738.1">
    <property type="nucleotide sequence ID" value="NZ_JBHSNO010000007.1"/>
</dbReference>
<dbReference type="InterPro" id="IPR000014">
    <property type="entry name" value="PAS"/>
</dbReference>
<dbReference type="Proteomes" id="UP001596109">
    <property type="component" value="Unassembled WGS sequence"/>
</dbReference>
<dbReference type="SUPFAM" id="SSF158472">
    <property type="entry name" value="HAMP domain-like"/>
    <property type="match status" value="1"/>
</dbReference>
<dbReference type="InterPro" id="IPR003661">
    <property type="entry name" value="HisK_dim/P_dom"/>
</dbReference>
<protein>
    <recommendedName>
        <fullName evidence="3">histidine kinase</fullName>
        <ecNumber evidence="3">2.7.13.3</ecNumber>
    </recommendedName>
</protein>
<dbReference type="Gene3D" id="1.10.8.500">
    <property type="entry name" value="HAMP domain in histidine kinase"/>
    <property type="match status" value="1"/>
</dbReference>
<evidence type="ECO:0000256" key="4">
    <source>
        <dbReference type="ARBA" id="ARBA00022475"/>
    </source>
</evidence>
<dbReference type="InterPro" id="IPR004358">
    <property type="entry name" value="Sig_transdc_His_kin-like_C"/>
</dbReference>
<dbReference type="CDD" id="cd00082">
    <property type="entry name" value="HisKA"/>
    <property type="match status" value="1"/>
</dbReference>
<sequence length="605" mass="68957">MQKVGLFRSIHLKFVLINVMLILIAMQIIGFYFAQRLEDTLKENFTTSILDRMNLAEFSVREEMLKDVDEPSLATRLRTVLSNSTSDDISEIRVIDAKYTILATSVMENGSMVGQRSTDDIVRKSIMSELPEETIYLDESTMRRIWVLVTPIISDKKIIGAIYVRSNIEKVYEQIEEINQILAGGVAVSLSITIIIGIFIAQTMTRPISDMRRQAQTMAKGDFSRKVRVYGNDEIGQLAIAFNHLTNQLQESQSTTESERRKLASVLENMTDGVIATDRKGRVSLINDSALAMLRLTRDLVLNRPITSILGVEQEYAFEDLIQLKESIALDFSTEEQPAILRANFSITQRETGFVNGLIVVLHDNTEQEKIDMERREFVSNVSHELRTPLTTMRSYLEALADGAWQDKEIAPSFLHVTQTETERMIRLVNDLLKLSRMDSEDYDLNLEWVEFNDFFESIIDRFEFSKSQDVKFNRLLSNEDFFVEIDTDKMTQVIDNIISNAMKYSPDGGEICFSVTQSDDHIQVMISDEGMGIPKANVKRIFERFYRADRARSRALGGTGLGLAIAREMIMAHGGEIWAESEEGKGTTIYFTLPIEHQEEGEWD</sequence>
<evidence type="ECO:0000256" key="2">
    <source>
        <dbReference type="ARBA" id="ARBA00004651"/>
    </source>
</evidence>
<dbReference type="SMART" id="SM00388">
    <property type="entry name" value="HisKA"/>
    <property type="match status" value="1"/>
</dbReference>
<dbReference type="PRINTS" id="PR00344">
    <property type="entry name" value="BCTRLSENSOR"/>
</dbReference>
<evidence type="ECO:0000256" key="9">
    <source>
        <dbReference type="ARBA" id="ARBA00022777"/>
    </source>
</evidence>
<evidence type="ECO:0000259" key="17">
    <source>
        <dbReference type="PROSITE" id="PS50885"/>
    </source>
</evidence>
<comment type="catalytic activity">
    <reaction evidence="1">
        <text>ATP + protein L-histidine = ADP + protein N-phospho-L-histidine.</text>
        <dbReference type="EC" id="2.7.13.3"/>
    </reaction>
</comment>
<dbReference type="PROSITE" id="PS50885">
    <property type="entry name" value="HAMP"/>
    <property type="match status" value="1"/>
</dbReference>
<feature type="transmembrane region" description="Helical" evidence="14">
    <location>
        <begin position="181"/>
        <end position="204"/>
    </location>
</feature>
<dbReference type="SMART" id="SM00387">
    <property type="entry name" value="HATPase_c"/>
    <property type="match status" value="1"/>
</dbReference>
<dbReference type="Gene3D" id="1.10.287.130">
    <property type="match status" value="1"/>
</dbReference>
<dbReference type="InterPro" id="IPR003660">
    <property type="entry name" value="HAMP_dom"/>
</dbReference>
<comment type="caution">
    <text evidence="18">The sequence shown here is derived from an EMBL/GenBank/DDBJ whole genome shotgun (WGS) entry which is preliminary data.</text>
</comment>
<evidence type="ECO:0000256" key="5">
    <source>
        <dbReference type="ARBA" id="ARBA00022553"/>
    </source>
</evidence>
<keyword evidence="6 18" id="KW-0808">Transferase</keyword>
<keyword evidence="8" id="KW-0547">Nucleotide-binding</keyword>
<evidence type="ECO:0000259" key="16">
    <source>
        <dbReference type="PROSITE" id="PS50112"/>
    </source>
</evidence>
<dbReference type="Gene3D" id="3.30.450.20">
    <property type="entry name" value="PAS domain"/>
    <property type="match status" value="2"/>
</dbReference>
<evidence type="ECO:0000256" key="7">
    <source>
        <dbReference type="ARBA" id="ARBA00022692"/>
    </source>
</evidence>
<evidence type="ECO:0000256" key="11">
    <source>
        <dbReference type="ARBA" id="ARBA00022989"/>
    </source>
</evidence>
<evidence type="ECO:0000256" key="8">
    <source>
        <dbReference type="ARBA" id="ARBA00022741"/>
    </source>
</evidence>
<dbReference type="InterPro" id="IPR036890">
    <property type="entry name" value="HATPase_C_sf"/>
</dbReference>
<dbReference type="InterPro" id="IPR057640">
    <property type="entry name" value="Cache_WalK"/>
</dbReference>
<accession>A0ABW0TLB6</accession>
<keyword evidence="13 14" id="KW-0472">Membrane</keyword>
<evidence type="ECO:0000259" key="15">
    <source>
        <dbReference type="PROSITE" id="PS50109"/>
    </source>
</evidence>
<reference evidence="19" key="1">
    <citation type="journal article" date="2019" name="Int. J. Syst. Evol. Microbiol.">
        <title>The Global Catalogue of Microorganisms (GCM) 10K type strain sequencing project: providing services to taxonomists for standard genome sequencing and annotation.</title>
        <authorList>
            <consortium name="The Broad Institute Genomics Platform"/>
            <consortium name="The Broad Institute Genome Sequencing Center for Infectious Disease"/>
            <person name="Wu L."/>
            <person name="Ma J."/>
        </authorList>
    </citation>
    <scope>NUCLEOTIDE SEQUENCE [LARGE SCALE GENOMIC DNA]</scope>
    <source>
        <strain evidence="19">CGMCC 4.1434</strain>
    </source>
</reference>
<dbReference type="Pfam" id="PF00989">
    <property type="entry name" value="PAS"/>
    <property type="match status" value="1"/>
</dbReference>
<gene>
    <name evidence="18" type="primary">walK</name>
    <name evidence="18" type="ORF">ACFPRA_13860</name>
</gene>
<comment type="subcellular location">
    <subcellularLocation>
        <location evidence="2">Cell membrane</location>
        <topology evidence="2">Multi-pass membrane protein</topology>
    </subcellularLocation>
</comment>
<feature type="domain" description="PAS" evidence="16">
    <location>
        <begin position="259"/>
        <end position="331"/>
    </location>
</feature>
<dbReference type="SMART" id="SM00091">
    <property type="entry name" value="PAS"/>
    <property type="match status" value="1"/>
</dbReference>
<dbReference type="PROSITE" id="PS50112">
    <property type="entry name" value="PAS"/>
    <property type="match status" value="1"/>
</dbReference>
<dbReference type="Gene3D" id="3.30.565.10">
    <property type="entry name" value="Histidine kinase-like ATPase, C-terminal domain"/>
    <property type="match status" value="1"/>
</dbReference>
<keyword evidence="19" id="KW-1185">Reference proteome</keyword>
<dbReference type="InterPro" id="IPR050351">
    <property type="entry name" value="BphY/WalK/GraS-like"/>
</dbReference>
<dbReference type="PANTHER" id="PTHR45453:SF1">
    <property type="entry name" value="PHOSPHATE REGULON SENSOR PROTEIN PHOR"/>
    <property type="match status" value="1"/>
</dbReference>
<dbReference type="PANTHER" id="PTHR45453">
    <property type="entry name" value="PHOSPHATE REGULON SENSOR PROTEIN PHOR"/>
    <property type="match status" value="1"/>
</dbReference>
<dbReference type="SUPFAM" id="SSF103190">
    <property type="entry name" value="Sensory domain-like"/>
    <property type="match status" value="1"/>
</dbReference>
<keyword evidence="9 18" id="KW-0418">Kinase</keyword>
<feature type="domain" description="HAMP" evidence="17">
    <location>
        <begin position="202"/>
        <end position="254"/>
    </location>
</feature>
<dbReference type="SUPFAM" id="SSF55785">
    <property type="entry name" value="PYP-like sensor domain (PAS domain)"/>
    <property type="match status" value="1"/>
</dbReference>
<keyword evidence="10" id="KW-0067">ATP-binding</keyword>
<dbReference type="Pfam" id="PF23846">
    <property type="entry name" value="Cache_WalK"/>
    <property type="match status" value="1"/>
</dbReference>
<evidence type="ECO:0000256" key="3">
    <source>
        <dbReference type="ARBA" id="ARBA00012438"/>
    </source>
</evidence>
<evidence type="ECO:0000256" key="1">
    <source>
        <dbReference type="ARBA" id="ARBA00000085"/>
    </source>
</evidence>
<keyword evidence="5" id="KW-0597">Phosphoprotein</keyword>